<protein>
    <recommendedName>
        <fullName evidence="3">Cuticle protein 6</fullName>
    </recommendedName>
</protein>
<sequence>HPAPVAHTTTYLAEIHSTPAPALVAHSPTFAPSVAHSTPYLADVHSTPAPALVAHSPSATPVVHVTPVPFRPTPTAFTVPAEHAHSYATVELDSSDIPAPSPSPGAYFHPSHISVVPSPAPVPISTPAPIIIDEPAPAHIKVVAPVEAVAPVAYVKPEPVSVVAAPAPVVVTSQSHAQDELGQYSYSYSNPLSAKVETKTVDGVTRGGYSYLDSHGLVQNVNYVSDDNNGFRVAASNLPSPAVPVDIPDSDDVAAAKAVFFAEIAKAKAAVVHAH</sequence>
<dbReference type="PANTHER" id="PTHR10380:SF196">
    <property type="entry name" value="CUTICULAR PROTEIN 72EA"/>
    <property type="match status" value="1"/>
</dbReference>
<dbReference type="PANTHER" id="PTHR10380">
    <property type="entry name" value="CUTICLE PROTEIN"/>
    <property type="match status" value="1"/>
</dbReference>
<evidence type="ECO:0000256" key="1">
    <source>
        <dbReference type="PROSITE-ProRule" id="PRU00497"/>
    </source>
</evidence>
<dbReference type="PROSITE" id="PS51155">
    <property type="entry name" value="CHIT_BIND_RR_2"/>
    <property type="match status" value="1"/>
</dbReference>
<dbReference type="GO" id="GO:0062129">
    <property type="term" value="C:chitin-based extracellular matrix"/>
    <property type="evidence" value="ECO:0007669"/>
    <property type="project" value="TreeGrafter"/>
</dbReference>
<dbReference type="AlphaFoldDB" id="A0A1B6JSS9"/>
<evidence type="ECO:0008006" key="3">
    <source>
        <dbReference type="Google" id="ProtNLM"/>
    </source>
</evidence>
<dbReference type="GO" id="GO:0008010">
    <property type="term" value="F:structural constituent of chitin-based larval cuticle"/>
    <property type="evidence" value="ECO:0007669"/>
    <property type="project" value="TreeGrafter"/>
</dbReference>
<proteinExistence type="predicted"/>
<dbReference type="EMBL" id="GECU01005455">
    <property type="protein sequence ID" value="JAT02252.1"/>
    <property type="molecule type" value="Transcribed_RNA"/>
</dbReference>
<evidence type="ECO:0000313" key="2">
    <source>
        <dbReference type="EMBL" id="JAT02252.1"/>
    </source>
</evidence>
<organism evidence="2">
    <name type="scientific">Homalodisca liturata</name>
    <dbReference type="NCBI Taxonomy" id="320908"/>
    <lineage>
        <taxon>Eukaryota</taxon>
        <taxon>Metazoa</taxon>
        <taxon>Ecdysozoa</taxon>
        <taxon>Arthropoda</taxon>
        <taxon>Hexapoda</taxon>
        <taxon>Insecta</taxon>
        <taxon>Pterygota</taxon>
        <taxon>Neoptera</taxon>
        <taxon>Paraneoptera</taxon>
        <taxon>Hemiptera</taxon>
        <taxon>Auchenorrhyncha</taxon>
        <taxon>Membracoidea</taxon>
        <taxon>Cicadellidae</taxon>
        <taxon>Cicadellinae</taxon>
        <taxon>Proconiini</taxon>
        <taxon>Homalodisca</taxon>
    </lineage>
</organism>
<dbReference type="InterPro" id="IPR000618">
    <property type="entry name" value="Insect_cuticle"/>
</dbReference>
<gene>
    <name evidence="2" type="ORF">g.17174</name>
</gene>
<dbReference type="Pfam" id="PF00379">
    <property type="entry name" value="Chitin_bind_4"/>
    <property type="match status" value="1"/>
</dbReference>
<reference evidence="2" key="1">
    <citation type="submission" date="2015-11" db="EMBL/GenBank/DDBJ databases">
        <title>De novo transcriptome assembly of four potential Pierce s Disease insect vectors from Arizona vineyards.</title>
        <authorList>
            <person name="Tassone E.E."/>
        </authorList>
    </citation>
    <scope>NUCLEOTIDE SEQUENCE</scope>
</reference>
<feature type="non-terminal residue" evidence="2">
    <location>
        <position position="1"/>
    </location>
</feature>
<dbReference type="InterPro" id="IPR050468">
    <property type="entry name" value="Cuticle_Struct_Prot"/>
</dbReference>
<accession>A0A1B6JSS9</accession>
<keyword evidence="1" id="KW-0193">Cuticle</keyword>
<name>A0A1B6JSS9_9HEMI</name>